<dbReference type="AlphaFoldDB" id="A0A1I6LP90"/>
<gene>
    <name evidence="1" type="ORF">SAMN05421771_1055</name>
</gene>
<dbReference type="Proteomes" id="UP000199024">
    <property type="component" value="Unassembled WGS sequence"/>
</dbReference>
<dbReference type="OrthoDB" id="120721at2"/>
<organism evidence="1 2">
    <name type="scientific">Granulicella pectinivorans</name>
    <dbReference type="NCBI Taxonomy" id="474950"/>
    <lineage>
        <taxon>Bacteria</taxon>
        <taxon>Pseudomonadati</taxon>
        <taxon>Acidobacteriota</taxon>
        <taxon>Terriglobia</taxon>
        <taxon>Terriglobales</taxon>
        <taxon>Acidobacteriaceae</taxon>
        <taxon>Granulicella</taxon>
    </lineage>
</organism>
<dbReference type="RefSeq" id="WP_089837268.1">
    <property type="nucleotide sequence ID" value="NZ_FOZL01000001.1"/>
</dbReference>
<protein>
    <submittedName>
        <fullName evidence="1">Uncharacterized protein</fullName>
    </submittedName>
</protein>
<sequence length="126" mass="14101">MRKFFALLLVLFVVGLYVYHQRLFLRDPLGSMSVDGAPVAGAHVYINYSNDVLVLRDGEQPLIVQNWDHTPGSTKALPCVRWTACVTEADQAPKFAVGVKPEKVTMTNREVSYADEQGKPVRIVIR</sequence>
<dbReference type="STRING" id="474950.SAMN05421771_1055"/>
<keyword evidence="2" id="KW-1185">Reference proteome</keyword>
<accession>A0A1I6LP90</accession>
<evidence type="ECO:0000313" key="1">
    <source>
        <dbReference type="EMBL" id="SFS05228.1"/>
    </source>
</evidence>
<dbReference type="EMBL" id="FOZL01000001">
    <property type="protein sequence ID" value="SFS05228.1"/>
    <property type="molecule type" value="Genomic_DNA"/>
</dbReference>
<reference evidence="1 2" key="1">
    <citation type="submission" date="2016-10" db="EMBL/GenBank/DDBJ databases">
        <authorList>
            <person name="de Groot N.N."/>
        </authorList>
    </citation>
    <scope>NUCLEOTIDE SEQUENCE [LARGE SCALE GENOMIC DNA]</scope>
    <source>
        <strain evidence="1 2">DSM 21001</strain>
    </source>
</reference>
<evidence type="ECO:0000313" key="2">
    <source>
        <dbReference type="Proteomes" id="UP000199024"/>
    </source>
</evidence>
<name>A0A1I6LP90_9BACT</name>
<proteinExistence type="predicted"/>